<organism evidence="1 2">
    <name type="scientific">Pelagomonas calceolata</name>
    <dbReference type="NCBI Taxonomy" id="35677"/>
    <lineage>
        <taxon>Eukaryota</taxon>
        <taxon>Sar</taxon>
        <taxon>Stramenopiles</taxon>
        <taxon>Ochrophyta</taxon>
        <taxon>Pelagophyceae</taxon>
        <taxon>Pelagomonadales</taxon>
        <taxon>Pelagomonadaceae</taxon>
        <taxon>Pelagomonas</taxon>
    </lineage>
</organism>
<evidence type="ECO:0000313" key="2">
    <source>
        <dbReference type="Proteomes" id="UP000789595"/>
    </source>
</evidence>
<comment type="caution">
    <text evidence="1">The sequence shown here is derived from an EMBL/GenBank/DDBJ whole genome shotgun (WGS) entry which is preliminary data.</text>
</comment>
<keyword evidence="2" id="KW-1185">Reference proteome</keyword>
<reference evidence="1" key="1">
    <citation type="submission" date="2021-11" db="EMBL/GenBank/DDBJ databases">
        <authorList>
            <consortium name="Genoscope - CEA"/>
            <person name="William W."/>
        </authorList>
    </citation>
    <scope>NUCLEOTIDE SEQUENCE</scope>
</reference>
<dbReference type="Proteomes" id="UP000789595">
    <property type="component" value="Unassembled WGS sequence"/>
</dbReference>
<dbReference type="EMBL" id="CAKKNE010000005">
    <property type="protein sequence ID" value="CAH0376519.1"/>
    <property type="molecule type" value="Genomic_DNA"/>
</dbReference>
<evidence type="ECO:0000313" key="1">
    <source>
        <dbReference type="EMBL" id="CAH0376519.1"/>
    </source>
</evidence>
<accession>A0A8J2SZZ0</accession>
<protein>
    <submittedName>
        <fullName evidence="1">Uncharacterized protein</fullName>
    </submittedName>
</protein>
<proteinExistence type="predicted"/>
<dbReference type="AlphaFoldDB" id="A0A8J2SZZ0"/>
<name>A0A8J2SZZ0_9STRA</name>
<sequence>MAAALQRDQDPANGWQLLQTYESQRVDDWIKWHSEPQFKTDLWFLVTDENGKETRVPACRTVLSINSVFIQNLPAGDEEIEVKIDRTICTDAITVVYFLWLNYPCFTKKVDASKGQIVEFIAHSPFDGLVDEVLDKSIGYDERQTAGLCLAIAKIAKLADFMCAAGTIERLKDIFNRIYTRVPDGKKTKYLYMASFALDDVDSGDRRTTGVRPGSSFVEEFPACFLSMNEAEQERIAGHVVPMFDAFLKGCPRQLPRNTHTGHYDTHVNIPDNVRRPAERSLSRLADVTTFLLDFYEKARSGPA</sequence>
<gene>
    <name evidence="1" type="ORF">PECAL_5P11140</name>
</gene>